<feature type="binding site" evidence="4">
    <location>
        <position position="270"/>
    </location>
    <ligand>
        <name>S-adenosyl-L-methionine</name>
        <dbReference type="ChEBI" id="CHEBI:59789"/>
    </ligand>
</feature>
<dbReference type="STRING" id="381751.SAMN05444391_1031"/>
<reference evidence="6 7" key="1">
    <citation type="submission" date="2016-11" db="EMBL/GenBank/DDBJ databases">
        <authorList>
            <person name="Jaros S."/>
            <person name="Januszkiewicz K."/>
            <person name="Wedrychowicz H."/>
        </authorList>
    </citation>
    <scope>NUCLEOTIDE SEQUENCE [LARGE SCALE GENOMIC DNA]</scope>
    <source>
        <strain evidence="6 7">DSM 19557</strain>
    </source>
</reference>
<dbReference type="Pfam" id="PF05958">
    <property type="entry name" value="tRNA_U5-meth_tr"/>
    <property type="match status" value="1"/>
</dbReference>
<keyword evidence="1 4" id="KW-0489">Methyltransferase</keyword>
<feature type="binding site" evidence="4">
    <location>
        <position position="318"/>
    </location>
    <ligand>
        <name>S-adenosyl-L-methionine</name>
        <dbReference type="ChEBI" id="CHEBI:59789"/>
    </ligand>
</feature>
<keyword evidence="7" id="KW-1185">Reference proteome</keyword>
<dbReference type="InterPro" id="IPR030391">
    <property type="entry name" value="MeTrfase_TrmA_CS"/>
</dbReference>
<feature type="binding site" evidence="4">
    <location>
        <position position="363"/>
    </location>
    <ligand>
        <name>S-adenosyl-L-methionine</name>
        <dbReference type="ChEBI" id="CHEBI:59789"/>
    </ligand>
</feature>
<dbReference type="Proteomes" id="UP000189810">
    <property type="component" value="Chromosome I"/>
</dbReference>
<accession>A0A1M6SHU8</accession>
<dbReference type="NCBIfam" id="TIGR00479">
    <property type="entry name" value="rumA"/>
    <property type="match status" value="1"/>
</dbReference>
<dbReference type="Gene3D" id="2.40.50.140">
    <property type="entry name" value="Nucleic acid-binding proteins"/>
    <property type="match status" value="1"/>
</dbReference>
<evidence type="ECO:0000256" key="4">
    <source>
        <dbReference type="PROSITE-ProRule" id="PRU01024"/>
    </source>
</evidence>
<feature type="binding site" evidence="4">
    <location>
        <position position="297"/>
    </location>
    <ligand>
        <name>S-adenosyl-L-methionine</name>
        <dbReference type="ChEBI" id="CHEBI:59789"/>
    </ligand>
</feature>
<comment type="similarity">
    <text evidence="4">Belongs to the class I-like SAM-binding methyltransferase superfamily. RNA M5U methyltransferase family.</text>
</comment>
<protein>
    <submittedName>
        <fullName evidence="6">23S rRNA (Uracil-5-)-methyltransferase RumA</fullName>
    </submittedName>
</protein>
<dbReference type="PROSITE" id="PS01230">
    <property type="entry name" value="TRMA_1"/>
    <property type="match status" value="1"/>
</dbReference>
<dbReference type="PANTHER" id="PTHR11061">
    <property type="entry name" value="RNA M5U METHYLTRANSFERASE"/>
    <property type="match status" value="1"/>
</dbReference>
<dbReference type="Gene3D" id="3.40.50.150">
    <property type="entry name" value="Vaccinia Virus protein VP39"/>
    <property type="match status" value="1"/>
</dbReference>
<dbReference type="InterPro" id="IPR030390">
    <property type="entry name" value="MeTrfase_TrmA_AS"/>
</dbReference>
<dbReference type="RefSeq" id="WP_079654145.1">
    <property type="nucleotide sequence ID" value="NZ_LT670846.1"/>
</dbReference>
<dbReference type="GO" id="GO:0032259">
    <property type="term" value="P:methylation"/>
    <property type="evidence" value="ECO:0007669"/>
    <property type="project" value="UniProtKB-KW"/>
</dbReference>
<sequence>MRLELEVFGIDSKARPYSYVDGKRVYLSDGIPGDLVRVELKRFKSEPFGIVKEIIRLSSSRIEPRCKHFGECGGCRFQHVDYGEQLRIKKSIVEDALRLNGLDVQVEDTIPSPRVWFYRNRMDYVVSPGPKVGLRKLGRWDYTVDLQECYLMSEEVVKIIDIVRKFLLESGVEPYDNVKREGFFRYVVIREGKFTGERLISLVTRSGSFAVLEKLVEELKHLSTSIVWSINDSVADVSVGTKVQSVYGKDHLTENIEGITFYVHPNAFFQTNSFQAVNMVKLAKEHASGGHTLVDLYAGVGLFTYHLMDKYSRVISVEIDPNAVLSSKRIKEELKADHVTVLQESAEERLSKIKVPIDTLVVDPPRAGLSKKVKDAILRADVGQILYFSCNPSTFASDVAYLSRKFKLLKVQPLDMFPHTPHVEVFGLLTSL</sequence>
<dbReference type="InterPro" id="IPR010280">
    <property type="entry name" value="U5_MeTrfase_fam"/>
</dbReference>
<dbReference type="PROSITE" id="PS01231">
    <property type="entry name" value="TRMA_2"/>
    <property type="match status" value="1"/>
</dbReference>
<dbReference type="InterPro" id="IPR012340">
    <property type="entry name" value="NA-bd_OB-fold"/>
</dbReference>
<evidence type="ECO:0000256" key="3">
    <source>
        <dbReference type="ARBA" id="ARBA00022691"/>
    </source>
</evidence>
<dbReference type="GO" id="GO:0008173">
    <property type="term" value="F:RNA methyltransferase activity"/>
    <property type="evidence" value="ECO:0007669"/>
    <property type="project" value="InterPro"/>
</dbReference>
<gene>
    <name evidence="6" type="ORF">SAMN05444391_1031</name>
</gene>
<dbReference type="SUPFAM" id="SSF53335">
    <property type="entry name" value="S-adenosyl-L-methionine-dependent methyltransferases"/>
    <property type="match status" value="1"/>
</dbReference>
<dbReference type="EMBL" id="LT670846">
    <property type="protein sequence ID" value="SHK44187.1"/>
    <property type="molecule type" value="Genomic_DNA"/>
</dbReference>
<dbReference type="InterPro" id="IPR029063">
    <property type="entry name" value="SAM-dependent_MTases_sf"/>
</dbReference>
<evidence type="ECO:0000313" key="6">
    <source>
        <dbReference type="EMBL" id="SHK44187.1"/>
    </source>
</evidence>
<proteinExistence type="inferred from homology"/>
<dbReference type="GO" id="GO:0009451">
    <property type="term" value="P:RNA modification"/>
    <property type="evidence" value="ECO:0007669"/>
    <property type="project" value="UniProtKB-ARBA"/>
</dbReference>
<organism evidence="6 7">
    <name type="scientific">Thermocrinis minervae</name>
    <dbReference type="NCBI Taxonomy" id="381751"/>
    <lineage>
        <taxon>Bacteria</taxon>
        <taxon>Pseudomonadati</taxon>
        <taxon>Aquificota</taxon>
        <taxon>Aquificia</taxon>
        <taxon>Aquificales</taxon>
        <taxon>Aquificaceae</taxon>
        <taxon>Thermocrinis</taxon>
    </lineage>
</organism>
<dbReference type="GO" id="GO:0006396">
    <property type="term" value="P:RNA processing"/>
    <property type="evidence" value="ECO:0007669"/>
    <property type="project" value="InterPro"/>
</dbReference>
<feature type="active site" description="Nucleophile" evidence="4">
    <location>
        <position position="390"/>
    </location>
</feature>
<evidence type="ECO:0000256" key="1">
    <source>
        <dbReference type="ARBA" id="ARBA00022603"/>
    </source>
</evidence>
<evidence type="ECO:0000256" key="2">
    <source>
        <dbReference type="ARBA" id="ARBA00022679"/>
    </source>
</evidence>
<dbReference type="AlphaFoldDB" id="A0A1M6SHU8"/>
<keyword evidence="3 4" id="KW-0949">S-adenosyl-L-methionine</keyword>
<dbReference type="CDD" id="cd02440">
    <property type="entry name" value="AdoMet_MTases"/>
    <property type="match status" value="1"/>
</dbReference>
<dbReference type="PROSITE" id="PS51687">
    <property type="entry name" value="SAM_MT_RNA_M5U"/>
    <property type="match status" value="1"/>
</dbReference>
<keyword evidence="2 4" id="KW-0808">Transferase</keyword>
<evidence type="ECO:0000313" key="7">
    <source>
        <dbReference type="Proteomes" id="UP000189810"/>
    </source>
</evidence>
<evidence type="ECO:0000256" key="5">
    <source>
        <dbReference type="PROSITE-ProRule" id="PRU10015"/>
    </source>
</evidence>
<name>A0A1M6SHU8_9AQUI</name>
<feature type="active site" evidence="5">
    <location>
        <position position="390"/>
    </location>
</feature>
<dbReference type="Gene3D" id="2.40.50.1070">
    <property type="match status" value="1"/>
</dbReference>
<dbReference type="PANTHER" id="PTHR11061:SF30">
    <property type="entry name" value="TRNA (URACIL(54)-C(5))-METHYLTRANSFERASE"/>
    <property type="match status" value="1"/>
</dbReference>
<dbReference type="GO" id="GO:0008757">
    <property type="term" value="F:S-adenosylmethionine-dependent methyltransferase activity"/>
    <property type="evidence" value="ECO:0007669"/>
    <property type="project" value="UniProtKB-ARBA"/>
</dbReference>
<dbReference type="OrthoDB" id="9804590at2"/>